<feature type="domain" description="Rhodanese" evidence="1">
    <location>
        <begin position="37"/>
        <end position="137"/>
    </location>
</feature>
<dbReference type="GO" id="GO:0005634">
    <property type="term" value="C:nucleus"/>
    <property type="evidence" value="ECO:0007669"/>
    <property type="project" value="TreeGrafter"/>
</dbReference>
<evidence type="ECO:0000259" key="1">
    <source>
        <dbReference type="PROSITE" id="PS50206"/>
    </source>
</evidence>
<dbReference type="Gene3D" id="3.40.250.10">
    <property type="entry name" value="Rhodanese-like domain"/>
    <property type="match status" value="1"/>
</dbReference>
<dbReference type="AlphaFoldDB" id="A0A3A2ZEX2"/>
<reference evidence="3" key="1">
    <citation type="submission" date="2017-02" db="EMBL/GenBank/DDBJ databases">
        <authorList>
            <person name="Tafer H."/>
            <person name="Lopandic K."/>
        </authorList>
    </citation>
    <scope>NUCLEOTIDE SEQUENCE [LARGE SCALE GENOMIC DNA]</scope>
    <source>
        <strain evidence="3">CBS 366.77</strain>
    </source>
</reference>
<evidence type="ECO:0000313" key="3">
    <source>
        <dbReference type="Proteomes" id="UP000266188"/>
    </source>
</evidence>
<organism evidence="2 3">
    <name type="scientific">Aspergillus sclerotialis</name>
    <dbReference type="NCBI Taxonomy" id="2070753"/>
    <lineage>
        <taxon>Eukaryota</taxon>
        <taxon>Fungi</taxon>
        <taxon>Dikarya</taxon>
        <taxon>Ascomycota</taxon>
        <taxon>Pezizomycotina</taxon>
        <taxon>Eurotiomycetes</taxon>
        <taxon>Eurotiomycetidae</taxon>
        <taxon>Eurotiales</taxon>
        <taxon>Aspergillaceae</taxon>
        <taxon>Aspergillus</taxon>
        <taxon>Aspergillus subgen. Polypaecilum</taxon>
    </lineage>
</organism>
<gene>
    <name evidence="2" type="ORF">PHISCL_06535</name>
</gene>
<sequence length="149" mass="16474">MASTEPPWHANYPSPRNTAASISRQEVLQWLQAGKLPGEDYILADLRRNDFEGGTIRGALNLPAQSLYPRIPTSYSLLKRAGVKHVIWYCGSCGGRGTRAAGWFVDYLKDQSDTTMKSLVLEGGIKGWARAGPEYTGFMDEYDASAWAQ</sequence>
<dbReference type="OrthoDB" id="8300214at2759"/>
<dbReference type="InterPro" id="IPR036873">
    <property type="entry name" value="Rhodanese-like_dom_sf"/>
</dbReference>
<protein>
    <submittedName>
        <fullName evidence="2">RHOD</fullName>
    </submittedName>
</protein>
<keyword evidence="3" id="KW-1185">Reference proteome</keyword>
<dbReference type="GO" id="GO:0005737">
    <property type="term" value="C:cytoplasm"/>
    <property type="evidence" value="ECO:0007669"/>
    <property type="project" value="TreeGrafter"/>
</dbReference>
<dbReference type="Proteomes" id="UP000266188">
    <property type="component" value="Unassembled WGS sequence"/>
</dbReference>
<dbReference type="GO" id="GO:0004725">
    <property type="term" value="F:protein tyrosine phosphatase activity"/>
    <property type="evidence" value="ECO:0007669"/>
    <property type="project" value="TreeGrafter"/>
</dbReference>
<accession>A0A3A2ZEX2</accession>
<dbReference type="Pfam" id="PF00581">
    <property type="entry name" value="Rhodanese"/>
    <property type="match status" value="1"/>
</dbReference>
<dbReference type="PANTHER" id="PTHR10828:SF50">
    <property type="entry name" value="REDUCTASE (ARC2), PUTATIVE (AFU_ORTHOLOGUE AFUA_6G13400)-RELATED"/>
    <property type="match status" value="1"/>
</dbReference>
<comment type="caution">
    <text evidence="2">The sequence shown here is derived from an EMBL/GenBank/DDBJ whole genome shotgun (WGS) entry which is preliminary data.</text>
</comment>
<proteinExistence type="predicted"/>
<name>A0A3A2ZEX2_9EURO</name>
<evidence type="ECO:0000313" key="2">
    <source>
        <dbReference type="EMBL" id="RJE21130.1"/>
    </source>
</evidence>
<dbReference type="EMBL" id="MVGC01000250">
    <property type="protein sequence ID" value="RJE21130.1"/>
    <property type="molecule type" value="Genomic_DNA"/>
</dbReference>
<dbReference type="PROSITE" id="PS50206">
    <property type="entry name" value="RHODANESE_3"/>
    <property type="match status" value="1"/>
</dbReference>
<dbReference type="SUPFAM" id="SSF52821">
    <property type="entry name" value="Rhodanese/Cell cycle control phosphatase"/>
    <property type="match status" value="1"/>
</dbReference>
<dbReference type="STRING" id="2070753.A0A3A2ZEX2"/>
<dbReference type="InterPro" id="IPR001763">
    <property type="entry name" value="Rhodanese-like_dom"/>
</dbReference>
<dbReference type="SMART" id="SM00450">
    <property type="entry name" value="RHOD"/>
    <property type="match status" value="1"/>
</dbReference>
<dbReference type="PANTHER" id="PTHR10828">
    <property type="entry name" value="M-PHASE INDUCER PHOSPHATASE DUAL SPECIFICITY PHOSPHATASE CDC25"/>
    <property type="match status" value="1"/>
</dbReference>